<evidence type="ECO:0000313" key="2">
    <source>
        <dbReference type="Proteomes" id="UP000050700"/>
    </source>
</evidence>
<organism evidence="1 2">
    <name type="scientific">Haemophilus influenzae</name>
    <dbReference type="NCBI Taxonomy" id="727"/>
    <lineage>
        <taxon>Bacteria</taxon>
        <taxon>Pseudomonadati</taxon>
        <taxon>Pseudomonadota</taxon>
        <taxon>Gammaproteobacteria</taxon>
        <taxon>Pasteurellales</taxon>
        <taxon>Pasteurellaceae</taxon>
        <taxon>Haemophilus</taxon>
    </lineage>
</organism>
<evidence type="ECO:0000313" key="1">
    <source>
        <dbReference type="EMBL" id="KIS36533.1"/>
    </source>
</evidence>
<comment type="caution">
    <text evidence="1">The sequence shown here is derived from an EMBL/GenBank/DDBJ whole genome shotgun (WGS) entry which is preliminary data.</text>
</comment>
<protein>
    <submittedName>
        <fullName evidence="1">Uncharacterized protein</fullName>
    </submittedName>
</protein>
<reference evidence="1 2" key="1">
    <citation type="submission" date="2014-05" db="EMBL/GenBank/DDBJ databases">
        <title>Methylome analysis of the phasevarions of Haemophilus influenzae.</title>
        <authorList>
            <person name="Atack J.M."/>
            <person name="Fox K.L."/>
            <person name="Power P.M."/>
            <person name="Clark T."/>
            <person name="Jurcisek J."/>
            <person name="Korlach J."/>
            <person name="Bakaletz L.O."/>
            <person name="Jennings M.P."/>
        </authorList>
    </citation>
    <scope>NUCLEOTIDE SEQUENCE [LARGE SCALE GENOMIC DNA]</scope>
    <source>
        <strain evidence="1 2">1209</strain>
    </source>
</reference>
<sequence length="42" mass="5244">MRLFERSEFSKLPLRKLKQSKEQRFNWGVFSLPTFFYTSERK</sequence>
<dbReference type="EMBL" id="JMQP01000002">
    <property type="protein sequence ID" value="KIS36533.1"/>
    <property type="molecule type" value="Genomic_DNA"/>
</dbReference>
<dbReference type="AlphaFoldDB" id="A0A158T089"/>
<accession>A0A158T089</accession>
<name>A0A158T089_HAEIF</name>
<gene>
    <name evidence="1" type="ORF">NTHI1209_02188</name>
</gene>
<dbReference type="Proteomes" id="UP000050700">
    <property type="component" value="Unassembled WGS sequence"/>
</dbReference>
<proteinExistence type="predicted"/>